<keyword evidence="7 8" id="KW-0472">Membrane</keyword>
<keyword evidence="3 8" id="KW-0813">Transport</keyword>
<comment type="similarity">
    <text evidence="2">Belongs to the binding-protein-dependent transport system permease family. CysTW subfamily.</text>
</comment>
<sequence>MIIKAILETLYMIFISIIIASIIGLPLGILLSITKEGSISENKTLNKILDLFIVNITRSIPFVILIVLLIPLSRFIVGKSYGTTAFIIPLSIGTAPFVARIIENALNEVSYGLIEAAISMGATNKDIVFKVLIPESIPSIINGLTLTLISLVGFSAIAGIIGGGGLGNLAVIEGFQRGNYKLMYLSTFILIIIVQIIQFIGTKIVKFIEKKRGR</sequence>
<evidence type="ECO:0000256" key="2">
    <source>
        <dbReference type="ARBA" id="ARBA00007069"/>
    </source>
</evidence>
<dbReference type="CDD" id="cd06261">
    <property type="entry name" value="TM_PBP2"/>
    <property type="match status" value="1"/>
</dbReference>
<evidence type="ECO:0000313" key="11">
    <source>
        <dbReference type="Proteomes" id="UP000526184"/>
    </source>
</evidence>
<organism evidence="10 11">
    <name type="scientific">Streptobacillus felis</name>
    <dbReference type="NCBI Taxonomy" id="1384509"/>
    <lineage>
        <taxon>Bacteria</taxon>
        <taxon>Fusobacteriati</taxon>
        <taxon>Fusobacteriota</taxon>
        <taxon>Fusobacteriia</taxon>
        <taxon>Fusobacteriales</taxon>
        <taxon>Leptotrichiaceae</taxon>
        <taxon>Streptobacillus</taxon>
    </lineage>
</organism>
<dbReference type="InterPro" id="IPR035906">
    <property type="entry name" value="MetI-like_sf"/>
</dbReference>
<dbReference type="GO" id="GO:0048473">
    <property type="term" value="P:D-methionine transmembrane transport"/>
    <property type="evidence" value="ECO:0007669"/>
    <property type="project" value="TreeGrafter"/>
</dbReference>
<reference evidence="10 11" key="1">
    <citation type="submission" date="2020-05" db="EMBL/GenBank/DDBJ databases">
        <title>Streptobacillus felis strain LHL191014123.</title>
        <authorList>
            <person name="Fawzy A."/>
            <person name="Rau J."/>
            <person name="Risse K."/>
            <person name="Schauerte N."/>
            <person name="Geiger C."/>
            <person name="Blom J."/>
            <person name="Imirzalioglu C."/>
            <person name="Falgenhauer J."/>
            <person name="Bach A."/>
            <person name="Herden C."/>
            <person name="Eisenberg T."/>
        </authorList>
    </citation>
    <scope>NUCLEOTIDE SEQUENCE [LARGE SCALE GENOMIC DNA]</scope>
    <source>
        <strain evidence="10 11">LHL191014123</strain>
    </source>
</reference>
<accession>A0A7Z0PG93</accession>
<dbReference type="PANTHER" id="PTHR30450:SF1">
    <property type="entry name" value="D-METHIONINE TRANSPORT SYSTEM PERMEASE PROTEIN METI-RELATED"/>
    <property type="match status" value="1"/>
</dbReference>
<dbReference type="Gene3D" id="1.10.3720.10">
    <property type="entry name" value="MetI-like"/>
    <property type="match status" value="1"/>
</dbReference>
<comment type="subcellular location">
    <subcellularLocation>
        <location evidence="1 8">Cell membrane</location>
        <topology evidence="1 8">Multi-pass membrane protein</topology>
    </subcellularLocation>
</comment>
<keyword evidence="5 8" id="KW-0812">Transmembrane</keyword>
<dbReference type="InterPro" id="IPR000515">
    <property type="entry name" value="MetI-like"/>
</dbReference>
<dbReference type="FunFam" id="1.10.3720.10:FF:000002">
    <property type="entry name" value="D-methionine ABC transporter permease MetI"/>
    <property type="match status" value="1"/>
</dbReference>
<feature type="transmembrane region" description="Helical" evidence="8">
    <location>
        <begin position="12"/>
        <end position="31"/>
    </location>
</feature>
<evidence type="ECO:0000259" key="9">
    <source>
        <dbReference type="PROSITE" id="PS50928"/>
    </source>
</evidence>
<dbReference type="PROSITE" id="PS50928">
    <property type="entry name" value="ABC_TM1"/>
    <property type="match status" value="1"/>
</dbReference>
<evidence type="ECO:0000256" key="3">
    <source>
        <dbReference type="ARBA" id="ARBA00022448"/>
    </source>
</evidence>
<keyword evidence="11" id="KW-1185">Reference proteome</keyword>
<dbReference type="InterPro" id="IPR051322">
    <property type="entry name" value="AA_ABC_Transporter_Permease"/>
</dbReference>
<dbReference type="Proteomes" id="UP000526184">
    <property type="component" value="Unassembled WGS sequence"/>
</dbReference>
<comment type="caution">
    <text evidence="10">The sequence shown here is derived from an EMBL/GenBank/DDBJ whole genome shotgun (WGS) entry which is preliminary data.</text>
</comment>
<proteinExistence type="inferred from homology"/>
<evidence type="ECO:0000256" key="5">
    <source>
        <dbReference type="ARBA" id="ARBA00022692"/>
    </source>
</evidence>
<dbReference type="AlphaFoldDB" id="A0A7Z0PG93"/>
<dbReference type="SUPFAM" id="SSF161098">
    <property type="entry name" value="MetI-like"/>
    <property type="match status" value="1"/>
</dbReference>
<dbReference type="PANTHER" id="PTHR30450">
    <property type="entry name" value="ABC TRANSPORTER PERMEASE"/>
    <property type="match status" value="1"/>
</dbReference>
<evidence type="ECO:0000256" key="7">
    <source>
        <dbReference type="ARBA" id="ARBA00023136"/>
    </source>
</evidence>
<feature type="transmembrane region" description="Helical" evidence="8">
    <location>
        <begin position="51"/>
        <end position="72"/>
    </location>
</feature>
<evidence type="ECO:0000256" key="8">
    <source>
        <dbReference type="RuleBase" id="RU363032"/>
    </source>
</evidence>
<feature type="transmembrane region" description="Helical" evidence="8">
    <location>
        <begin position="182"/>
        <end position="205"/>
    </location>
</feature>
<evidence type="ECO:0000256" key="4">
    <source>
        <dbReference type="ARBA" id="ARBA00022475"/>
    </source>
</evidence>
<protein>
    <submittedName>
        <fullName evidence="10">ABC transporter permease</fullName>
    </submittedName>
</protein>
<keyword evidence="6 8" id="KW-1133">Transmembrane helix</keyword>
<dbReference type="EMBL" id="JABMKT010000026">
    <property type="protein sequence ID" value="NYV28216.1"/>
    <property type="molecule type" value="Genomic_DNA"/>
</dbReference>
<name>A0A7Z0PG93_9FUSO</name>
<feature type="transmembrane region" description="Helical" evidence="8">
    <location>
        <begin position="140"/>
        <end position="162"/>
    </location>
</feature>
<dbReference type="Pfam" id="PF00528">
    <property type="entry name" value="BPD_transp_1"/>
    <property type="match status" value="1"/>
</dbReference>
<gene>
    <name evidence="10" type="ORF">HP397_05275</name>
</gene>
<dbReference type="GO" id="GO:0005886">
    <property type="term" value="C:plasma membrane"/>
    <property type="evidence" value="ECO:0007669"/>
    <property type="project" value="UniProtKB-SubCell"/>
</dbReference>
<keyword evidence="4" id="KW-1003">Cell membrane</keyword>
<dbReference type="RefSeq" id="WP_180136253.1">
    <property type="nucleotide sequence ID" value="NZ_JABMKT010000026.1"/>
</dbReference>
<evidence type="ECO:0000256" key="6">
    <source>
        <dbReference type="ARBA" id="ARBA00022989"/>
    </source>
</evidence>
<evidence type="ECO:0000313" key="10">
    <source>
        <dbReference type="EMBL" id="NYV28216.1"/>
    </source>
</evidence>
<evidence type="ECO:0000256" key="1">
    <source>
        <dbReference type="ARBA" id="ARBA00004651"/>
    </source>
</evidence>
<feature type="domain" description="ABC transmembrane type-1" evidence="9">
    <location>
        <begin position="6"/>
        <end position="201"/>
    </location>
</feature>